<feature type="transmembrane region" description="Helical" evidence="1">
    <location>
        <begin position="78"/>
        <end position="99"/>
    </location>
</feature>
<evidence type="ECO:0000256" key="1">
    <source>
        <dbReference type="SAM" id="Phobius"/>
    </source>
</evidence>
<keyword evidence="1" id="KW-0472">Membrane</keyword>
<sequence>MKTQSIKLLAKIVIAFIGLLFLLGSFSEIIGITYYFPFNVSYEKEIPYHRLQSLRITILLTFSYFSFRYLIYESVKMYPIQFLDIMLKIYILISLIIFTTNDVEMSEYTVIMFYFFVALISHIASRPKLRRYYYSKFDKN</sequence>
<dbReference type="EMBL" id="UINC01218074">
    <property type="protein sequence ID" value="SVE44944.1"/>
    <property type="molecule type" value="Genomic_DNA"/>
</dbReference>
<evidence type="ECO:0000313" key="2">
    <source>
        <dbReference type="EMBL" id="SVE44944.1"/>
    </source>
</evidence>
<proteinExistence type="predicted"/>
<name>A0A383DKU7_9ZZZZ</name>
<feature type="transmembrane region" description="Helical" evidence="1">
    <location>
        <begin position="12"/>
        <end position="34"/>
    </location>
</feature>
<protein>
    <submittedName>
        <fullName evidence="2">Uncharacterized protein</fullName>
    </submittedName>
</protein>
<accession>A0A383DKU7</accession>
<keyword evidence="1" id="KW-0812">Transmembrane</keyword>
<dbReference type="AlphaFoldDB" id="A0A383DKU7"/>
<gene>
    <name evidence="2" type="ORF">METZ01_LOCUS497798</name>
</gene>
<feature type="transmembrane region" description="Helical" evidence="1">
    <location>
        <begin position="105"/>
        <end position="124"/>
    </location>
</feature>
<keyword evidence="1" id="KW-1133">Transmembrane helix</keyword>
<feature type="transmembrane region" description="Helical" evidence="1">
    <location>
        <begin position="54"/>
        <end position="71"/>
    </location>
</feature>
<organism evidence="2">
    <name type="scientific">marine metagenome</name>
    <dbReference type="NCBI Taxonomy" id="408172"/>
    <lineage>
        <taxon>unclassified sequences</taxon>
        <taxon>metagenomes</taxon>
        <taxon>ecological metagenomes</taxon>
    </lineage>
</organism>
<reference evidence="2" key="1">
    <citation type="submission" date="2018-05" db="EMBL/GenBank/DDBJ databases">
        <authorList>
            <person name="Lanie J.A."/>
            <person name="Ng W.-L."/>
            <person name="Kazmierczak K.M."/>
            <person name="Andrzejewski T.M."/>
            <person name="Davidsen T.M."/>
            <person name="Wayne K.J."/>
            <person name="Tettelin H."/>
            <person name="Glass J.I."/>
            <person name="Rusch D."/>
            <person name="Podicherti R."/>
            <person name="Tsui H.-C.T."/>
            <person name="Winkler M.E."/>
        </authorList>
    </citation>
    <scope>NUCLEOTIDE SEQUENCE</scope>
</reference>